<gene>
    <name evidence="1" type="ORF">RHMOL_Rhmol10G0140500</name>
</gene>
<dbReference type="EMBL" id="CM046397">
    <property type="protein sequence ID" value="KAI8534994.1"/>
    <property type="molecule type" value="Genomic_DNA"/>
</dbReference>
<protein>
    <submittedName>
        <fullName evidence="1">Uncharacterized protein</fullName>
    </submittedName>
</protein>
<accession>A0ACC0M323</accession>
<comment type="caution">
    <text evidence="1">The sequence shown here is derived from an EMBL/GenBank/DDBJ whole genome shotgun (WGS) entry which is preliminary data.</text>
</comment>
<evidence type="ECO:0000313" key="1">
    <source>
        <dbReference type="EMBL" id="KAI8534994.1"/>
    </source>
</evidence>
<organism evidence="1 2">
    <name type="scientific">Rhododendron molle</name>
    <name type="common">Chinese azalea</name>
    <name type="synonym">Azalea mollis</name>
    <dbReference type="NCBI Taxonomy" id="49168"/>
    <lineage>
        <taxon>Eukaryota</taxon>
        <taxon>Viridiplantae</taxon>
        <taxon>Streptophyta</taxon>
        <taxon>Embryophyta</taxon>
        <taxon>Tracheophyta</taxon>
        <taxon>Spermatophyta</taxon>
        <taxon>Magnoliopsida</taxon>
        <taxon>eudicotyledons</taxon>
        <taxon>Gunneridae</taxon>
        <taxon>Pentapetalae</taxon>
        <taxon>asterids</taxon>
        <taxon>Ericales</taxon>
        <taxon>Ericaceae</taxon>
        <taxon>Ericoideae</taxon>
        <taxon>Rhodoreae</taxon>
        <taxon>Rhododendron</taxon>
    </lineage>
</organism>
<proteinExistence type="predicted"/>
<name>A0ACC0M323_RHOML</name>
<keyword evidence="2" id="KW-1185">Reference proteome</keyword>
<reference evidence="1" key="1">
    <citation type="submission" date="2022-02" db="EMBL/GenBank/DDBJ databases">
        <title>Plant Genome Project.</title>
        <authorList>
            <person name="Zhang R.-G."/>
        </authorList>
    </citation>
    <scope>NUCLEOTIDE SEQUENCE</scope>
    <source>
        <strain evidence="1">AT1</strain>
    </source>
</reference>
<evidence type="ECO:0000313" key="2">
    <source>
        <dbReference type="Proteomes" id="UP001062846"/>
    </source>
</evidence>
<sequence length="95" mass="11209">MVYLELLIEEWYAFLNDMQSEDIVRRCPWLNLAEMAVSSAGFQRVVIAGLSSLTFYIPGRTLRQLGTNQENRHFGRERFELPTFEDHTLQVYEYS</sequence>
<dbReference type="Proteomes" id="UP001062846">
    <property type="component" value="Chromosome 10"/>
</dbReference>